<keyword evidence="3" id="KW-0378">Hydrolase</keyword>
<dbReference type="SUPFAM" id="SSF51261">
    <property type="entry name" value="Duplicated hybrid motif"/>
    <property type="match status" value="1"/>
</dbReference>
<dbReference type="Pfam" id="PF01551">
    <property type="entry name" value="Peptidase_M23"/>
    <property type="match status" value="1"/>
</dbReference>
<sequence length="252" mass="26320">MAFGPPAVAYKLRGLMIISVLATLTHRAVRSRSFLISALVGAAVVGGGAQANGSGGSSQPVATVAEVGVADAGQAEQFRALFQSWKKMDTTEGTAIAIPSTQPVDALQFTSNFGVRSDPFRGTAAMHSGVDIPGPIGTPIYATADGIVARAERAGGYGNLIEVNHGRGIETRYGHLSKILVEPNTRVRRGQLIGLMGSTGRSTGSHLHYEVRVEGHAVNPVPYLQVADMGVAIQDRALKVRQVAVGGPVDER</sequence>
<keyword evidence="1" id="KW-0732">Signal</keyword>
<dbReference type="PANTHER" id="PTHR21666">
    <property type="entry name" value="PEPTIDASE-RELATED"/>
    <property type="match status" value="1"/>
</dbReference>
<reference evidence="3 4" key="1">
    <citation type="submission" date="2017-07" db="EMBL/GenBank/DDBJ databases">
        <authorList>
            <person name="Sun Z.S."/>
            <person name="Albrecht U."/>
            <person name="Echele G."/>
            <person name="Lee C.C."/>
        </authorList>
    </citation>
    <scope>NUCLEOTIDE SEQUENCE [LARGE SCALE GENOMIC DNA]</scope>
    <source>
        <strain evidence="3 4">CGMCC 1.12672</strain>
    </source>
</reference>
<dbReference type="PANTHER" id="PTHR21666:SF289">
    <property type="entry name" value="L-ALA--D-GLU ENDOPEPTIDASE"/>
    <property type="match status" value="1"/>
</dbReference>
<dbReference type="InterPro" id="IPR011055">
    <property type="entry name" value="Dup_hybrid_motif"/>
</dbReference>
<evidence type="ECO:0000256" key="1">
    <source>
        <dbReference type="ARBA" id="ARBA00022729"/>
    </source>
</evidence>
<feature type="domain" description="M23ase beta-sheet core" evidence="2">
    <location>
        <begin position="126"/>
        <end position="220"/>
    </location>
</feature>
<dbReference type="GO" id="GO:0004222">
    <property type="term" value="F:metalloendopeptidase activity"/>
    <property type="evidence" value="ECO:0007669"/>
    <property type="project" value="TreeGrafter"/>
</dbReference>
<dbReference type="Gene3D" id="2.70.70.10">
    <property type="entry name" value="Glucose Permease (Domain IIA)"/>
    <property type="match status" value="1"/>
</dbReference>
<dbReference type="InterPro" id="IPR016047">
    <property type="entry name" value="M23ase_b-sheet_dom"/>
</dbReference>
<protein>
    <submittedName>
        <fullName evidence="3">Murein DD-endopeptidase MepM and murein hydrolase activator NlpD, contain LysM domain</fullName>
    </submittedName>
</protein>
<accession>A0A285QZT2</accession>
<dbReference type="RefSeq" id="WP_245858370.1">
    <property type="nucleotide sequence ID" value="NZ_OBMI01000002.1"/>
</dbReference>
<evidence type="ECO:0000313" key="4">
    <source>
        <dbReference type="Proteomes" id="UP000219494"/>
    </source>
</evidence>
<proteinExistence type="predicted"/>
<dbReference type="EMBL" id="OBMI01000002">
    <property type="protein sequence ID" value="SOB86899.1"/>
    <property type="molecule type" value="Genomic_DNA"/>
</dbReference>
<gene>
    <name evidence="3" type="ORF">SAMN06297144_2010</name>
</gene>
<evidence type="ECO:0000313" key="3">
    <source>
        <dbReference type="EMBL" id="SOB86899.1"/>
    </source>
</evidence>
<name>A0A285QZT2_9SPHN</name>
<organism evidence="3 4">
    <name type="scientific">Sphingomonas guangdongensis</name>
    <dbReference type="NCBI Taxonomy" id="1141890"/>
    <lineage>
        <taxon>Bacteria</taxon>
        <taxon>Pseudomonadati</taxon>
        <taxon>Pseudomonadota</taxon>
        <taxon>Alphaproteobacteria</taxon>
        <taxon>Sphingomonadales</taxon>
        <taxon>Sphingomonadaceae</taxon>
        <taxon>Sphingomonas</taxon>
    </lineage>
</organism>
<dbReference type="CDD" id="cd12797">
    <property type="entry name" value="M23_peptidase"/>
    <property type="match status" value="1"/>
</dbReference>
<dbReference type="Proteomes" id="UP000219494">
    <property type="component" value="Unassembled WGS sequence"/>
</dbReference>
<evidence type="ECO:0000259" key="2">
    <source>
        <dbReference type="Pfam" id="PF01551"/>
    </source>
</evidence>
<keyword evidence="4" id="KW-1185">Reference proteome</keyword>
<dbReference type="AlphaFoldDB" id="A0A285QZT2"/>
<dbReference type="InterPro" id="IPR050570">
    <property type="entry name" value="Cell_wall_metabolism_enzyme"/>
</dbReference>
<dbReference type="FunFam" id="2.70.70.10:FF:000006">
    <property type="entry name" value="M23 family peptidase"/>
    <property type="match status" value="1"/>
</dbReference>